<name>A0A2I4GHB0_JUGRE</name>
<dbReference type="PANTHER" id="PTHR33172">
    <property type="entry name" value="OS08G0516900 PROTEIN"/>
    <property type="match status" value="1"/>
</dbReference>
<organism evidence="4 5">
    <name type="scientific">Juglans regia</name>
    <name type="common">English walnut</name>
    <dbReference type="NCBI Taxonomy" id="51240"/>
    <lineage>
        <taxon>Eukaryota</taxon>
        <taxon>Viridiplantae</taxon>
        <taxon>Streptophyta</taxon>
        <taxon>Embryophyta</taxon>
        <taxon>Tracheophyta</taxon>
        <taxon>Spermatophyta</taxon>
        <taxon>Magnoliopsida</taxon>
        <taxon>eudicotyledons</taxon>
        <taxon>Gunneridae</taxon>
        <taxon>Pentapetalae</taxon>
        <taxon>rosids</taxon>
        <taxon>fabids</taxon>
        <taxon>Fagales</taxon>
        <taxon>Juglandaceae</taxon>
        <taxon>Juglans</taxon>
    </lineage>
</organism>
<dbReference type="InParanoid" id="A0A2I4GHB0"/>
<sequence length="188" mass="20941">MAWSSLSDTERCIYGEIQLLQGPNTPYNIWIEIIDQWVIMERHDNGDENNNKNNGGLSASSLEDSRASSEGSTSSSSDMVDDASSPNSFTFSFAHSSGPLFELSELMAQLPIKRGLSKYFEGKSQSFTSLSRVMNIEDLAKKETPYRRKMKPCKSYGGGLDNHKPYTTLPKATISKKASRSRFFVSSK</sequence>
<keyword evidence="2" id="KW-0539">Nucleus</keyword>
<accession>A0A2I4GHB0</accession>
<proteinExistence type="predicted"/>
<dbReference type="PANTHER" id="PTHR33172:SF104">
    <property type="entry name" value="OS02G0227100 PROTEIN"/>
    <property type="match status" value="1"/>
</dbReference>
<comment type="subcellular location">
    <subcellularLocation>
        <location evidence="1">Nucleus</location>
    </subcellularLocation>
</comment>
<evidence type="ECO:0000313" key="4">
    <source>
        <dbReference type="Proteomes" id="UP000235220"/>
    </source>
</evidence>
<dbReference type="AlphaFoldDB" id="A0A2I4GHB0"/>
<keyword evidence="4" id="KW-1185">Reference proteome</keyword>
<feature type="region of interest" description="Disordered" evidence="3">
    <location>
        <begin position="45"/>
        <end position="81"/>
    </location>
</feature>
<dbReference type="RefSeq" id="XP_018843282.2">
    <property type="nucleotide sequence ID" value="XM_018987737.2"/>
</dbReference>
<protein>
    <submittedName>
        <fullName evidence="5">Uncharacterized protein LOC109007867</fullName>
    </submittedName>
</protein>
<feature type="compositionally biased region" description="Low complexity" evidence="3">
    <location>
        <begin position="51"/>
        <end position="81"/>
    </location>
</feature>
<evidence type="ECO:0000256" key="3">
    <source>
        <dbReference type="SAM" id="MobiDB-lite"/>
    </source>
</evidence>
<dbReference type="KEGG" id="jre:109007867"/>
<evidence type="ECO:0000256" key="1">
    <source>
        <dbReference type="ARBA" id="ARBA00004123"/>
    </source>
</evidence>
<gene>
    <name evidence="5" type="primary">LOC109007867</name>
</gene>
<evidence type="ECO:0000256" key="2">
    <source>
        <dbReference type="ARBA" id="ARBA00023242"/>
    </source>
</evidence>
<reference evidence="5" key="1">
    <citation type="submission" date="2025-08" db="UniProtKB">
        <authorList>
            <consortium name="RefSeq"/>
        </authorList>
    </citation>
    <scope>IDENTIFICATION</scope>
    <source>
        <tissue evidence="5">Leaves</tissue>
    </source>
</reference>
<dbReference type="GeneID" id="109007867"/>
<evidence type="ECO:0000313" key="5">
    <source>
        <dbReference type="RefSeq" id="XP_018843282.2"/>
    </source>
</evidence>
<dbReference type="InterPro" id="IPR051992">
    <property type="entry name" value="OxStress_Response_Reg"/>
</dbReference>
<dbReference type="Proteomes" id="UP000235220">
    <property type="component" value="Chromosome 12"/>
</dbReference>
<dbReference type="GO" id="GO:0005634">
    <property type="term" value="C:nucleus"/>
    <property type="evidence" value="ECO:0007669"/>
    <property type="project" value="UniProtKB-SubCell"/>
</dbReference>
<dbReference type="OrthoDB" id="694201at2759"/>
<dbReference type="GO" id="GO:0006950">
    <property type="term" value="P:response to stress"/>
    <property type="evidence" value="ECO:0007669"/>
    <property type="project" value="UniProtKB-ARBA"/>
</dbReference>